<evidence type="ECO:0008006" key="3">
    <source>
        <dbReference type="Google" id="ProtNLM"/>
    </source>
</evidence>
<evidence type="ECO:0000313" key="2">
    <source>
        <dbReference type="Proteomes" id="UP001220010"/>
    </source>
</evidence>
<dbReference type="RefSeq" id="WP_316966431.1">
    <property type="nucleotide sequence ID" value="NZ_JARFPK010000017.1"/>
</dbReference>
<name>A0ABT5X7Q3_9EURY</name>
<evidence type="ECO:0000313" key="1">
    <source>
        <dbReference type="EMBL" id="MDF0590683.1"/>
    </source>
</evidence>
<reference evidence="1 2" key="1">
    <citation type="submission" date="2023-03" db="EMBL/GenBank/DDBJ databases">
        <title>WGS of Methanotrichaceae archaeon Mx.</title>
        <authorList>
            <person name="Sorokin D.Y."/>
            <person name="Merkel A.Y."/>
        </authorList>
    </citation>
    <scope>NUCLEOTIDE SEQUENCE [LARGE SCALE GENOMIC DNA]</scope>
    <source>
        <strain evidence="1 2">Mx</strain>
    </source>
</reference>
<sequence length="103" mass="12069">METVRSKNDVQIRLPDERWLHIIESHTEMAGLYSEVLDAVEDPDAIYQAESGELLATKEVQSDKYLVVVYKDVSREDGFLITAFLTRRSKQLERRSKIWARRK</sequence>
<comment type="caution">
    <text evidence="1">The sequence shown here is derived from an EMBL/GenBank/DDBJ whole genome shotgun (WGS) entry which is preliminary data.</text>
</comment>
<organism evidence="1 2">
    <name type="scientific">Candidatus Methanocrinis natronophilus</name>
    <dbReference type="NCBI Taxonomy" id="3033396"/>
    <lineage>
        <taxon>Archaea</taxon>
        <taxon>Methanobacteriati</taxon>
        <taxon>Methanobacteriota</taxon>
        <taxon>Stenosarchaea group</taxon>
        <taxon>Methanomicrobia</taxon>
        <taxon>Methanotrichales</taxon>
        <taxon>Methanotrichaceae</taxon>
        <taxon>Methanocrinis</taxon>
    </lineage>
</organism>
<gene>
    <name evidence="1" type="ORF">P0O15_05780</name>
</gene>
<protein>
    <recommendedName>
        <fullName evidence="3">Phage-Barnase-EndoU-ColicinE5/D-RelE like nuclease 2 domain-containing protein</fullName>
    </recommendedName>
</protein>
<dbReference type="EMBL" id="JARFPK010000017">
    <property type="protein sequence ID" value="MDF0590683.1"/>
    <property type="molecule type" value="Genomic_DNA"/>
</dbReference>
<accession>A0ABT5X7Q3</accession>
<keyword evidence="2" id="KW-1185">Reference proteome</keyword>
<proteinExistence type="predicted"/>
<dbReference type="Proteomes" id="UP001220010">
    <property type="component" value="Unassembled WGS sequence"/>
</dbReference>